<comment type="caution">
    <text evidence="1">The sequence shown here is derived from an EMBL/GenBank/DDBJ whole genome shotgun (WGS) entry which is preliminary data.</text>
</comment>
<evidence type="ECO:0000313" key="2">
    <source>
        <dbReference type="Proteomes" id="UP000288197"/>
    </source>
</evidence>
<name>A0A369AU43_9ENTE</name>
<dbReference type="EMBL" id="NGJX01000008">
    <property type="protein sequence ID" value="RSU01279.1"/>
    <property type="molecule type" value="Genomic_DNA"/>
</dbReference>
<protein>
    <recommendedName>
        <fullName evidence="3">Outer membrane lipoprotein carrier protein LolA</fullName>
    </recommendedName>
</protein>
<reference evidence="1 2" key="1">
    <citation type="submission" date="2017-05" db="EMBL/GenBank/DDBJ databases">
        <title>Vagococcus spp. assemblies.</title>
        <authorList>
            <person name="Gulvik C.A."/>
        </authorList>
    </citation>
    <scope>NUCLEOTIDE SEQUENCE [LARGE SCALE GENOMIC DNA]</scope>
    <source>
        <strain evidence="1 2">NCFB 2497</strain>
    </source>
</reference>
<dbReference type="SUPFAM" id="SSF159275">
    <property type="entry name" value="PA1994-like"/>
    <property type="match status" value="1"/>
</dbReference>
<organism evidence="1 2">
    <name type="scientific">Vagococcus fluvialis</name>
    <dbReference type="NCBI Taxonomy" id="2738"/>
    <lineage>
        <taxon>Bacteria</taxon>
        <taxon>Bacillati</taxon>
        <taxon>Bacillota</taxon>
        <taxon>Bacilli</taxon>
        <taxon>Lactobacillales</taxon>
        <taxon>Enterococcaceae</taxon>
        <taxon>Vagococcus</taxon>
    </lineage>
</organism>
<proteinExistence type="predicted"/>
<accession>A0A369AU43</accession>
<dbReference type="GeneID" id="63146741"/>
<dbReference type="Proteomes" id="UP000288197">
    <property type="component" value="Unassembled WGS sequence"/>
</dbReference>
<dbReference type="AlphaFoldDB" id="A0A369AU43"/>
<dbReference type="InterPro" id="IPR009467">
    <property type="entry name" value="Glycolipid-bd_prot_put"/>
</dbReference>
<evidence type="ECO:0000313" key="1">
    <source>
        <dbReference type="EMBL" id="RSU01279.1"/>
    </source>
</evidence>
<sequence>MKEIFWKNLEDGAVESAELVKFSQFLLSYSSIIETDSTTYTLMVYFTHQGVVREFEIKENEELIFIGRKNRDWWINSDSLSNSQNIDFIDISLTPFTNTLPILFMKNNKIKKEAFPMLFIDVANHKFKIVQQQYTLMGDEVLYENLNSNYSNTLTIDQDNLTLDYPNVFTRLKKESAEN</sequence>
<dbReference type="Pfam" id="PF06475">
    <property type="entry name" value="Glycolipid_bind"/>
    <property type="match status" value="1"/>
</dbReference>
<dbReference type="RefSeq" id="WP_114289894.1">
    <property type="nucleotide sequence ID" value="NZ_CP081459.1"/>
</dbReference>
<evidence type="ECO:0008006" key="3">
    <source>
        <dbReference type="Google" id="ProtNLM"/>
    </source>
</evidence>
<dbReference type="OrthoDB" id="9814791at2"/>
<keyword evidence="2" id="KW-1185">Reference proteome</keyword>
<gene>
    <name evidence="1" type="ORF">CBF32_09045</name>
</gene>